<feature type="signal peptide" evidence="2">
    <location>
        <begin position="1"/>
        <end position="26"/>
    </location>
</feature>
<gene>
    <name evidence="4" type="ORF">KMW28_03430</name>
</gene>
<keyword evidence="1" id="KW-1133">Transmembrane helix</keyword>
<accession>A0AAX1N512</accession>
<evidence type="ECO:0000313" key="4">
    <source>
        <dbReference type="EMBL" id="QWG02639.1"/>
    </source>
</evidence>
<dbReference type="PANTHER" id="PTHR39198:SF1">
    <property type="entry name" value="ALPHA-GALACTOSIDASE NEW3 DOMAIN-CONTAINING PROTEIN"/>
    <property type="match status" value="1"/>
</dbReference>
<organism evidence="4 5">
    <name type="scientific">Flammeovirga yaeyamensis</name>
    <dbReference type="NCBI Taxonomy" id="367791"/>
    <lineage>
        <taxon>Bacteria</taxon>
        <taxon>Pseudomonadati</taxon>
        <taxon>Bacteroidota</taxon>
        <taxon>Cytophagia</taxon>
        <taxon>Cytophagales</taxon>
        <taxon>Flammeovirgaceae</taxon>
        <taxon>Flammeovirga</taxon>
    </lineage>
</organism>
<keyword evidence="5" id="KW-1185">Reference proteome</keyword>
<name>A0AAX1N512_9BACT</name>
<feature type="domain" description="Alpha-galactosidase NEW3" evidence="3">
    <location>
        <begin position="262"/>
        <end position="337"/>
    </location>
</feature>
<feature type="chain" id="PRO_5043466198" description="Alpha-galactosidase NEW3 domain-containing protein" evidence="2">
    <location>
        <begin position="27"/>
        <end position="382"/>
    </location>
</feature>
<dbReference type="InterPro" id="IPR013783">
    <property type="entry name" value="Ig-like_fold"/>
</dbReference>
<dbReference type="KEGG" id="fya:KMW28_03430"/>
<dbReference type="EMBL" id="CP076132">
    <property type="protein sequence ID" value="QWG02639.1"/>
    <property type="molecule type" value="Genomic_DNA"/>
</dbReference>
<protein>
    <recommendedName>
        <fullName evidence="3">Alpha-galactosidase NEW3 domain-containing protein</fullName>
    </recommendedName>
</protein>
<evidence type="ECO:0000313" key="5">
    <source>
        <dbReference type="Proteomes" id="UP000678679"/>
    </source>
</evidence>
<feature type="transmembrane region" description="Helical" evidence="1">
    <location>
        <begin position="355"/>
        <end position="375"/>
    </location>
</feature>
<sequence>MKKQLFKLEVLCIGLLVFLANTSLFASNAPIEIYTPNTRVAVAPGTTINYKLDIINNGNQTYNENINIYRVPKNWSYSLTSSGLNVSKLAVRPEDKKTLDFKLEIPYEVKKGYYTVYASMGEHASLPITIHVTTAGTNESELTCDQKNMEGTPKSNFTFSAILKNKTSSTQQYALMASPPKGWSVAIKPNYKQATSTEVSANGTKNITFDVKAASFTKAGKYVIPVKAVSGNSTSEMNLEVVITGTYDLSLSTPNGLLSQEITAGDEKRIELIVKNTGSTKLENIKLSDSKPKDWEVKFSKNTIEFLEAGATEKVFAHVKANGKAIPGDYMTTITAKTPETSVSTSFRMTVKTRVFMGVMGLSIILSAMGGMVYLTKKYGRR</sequence>
<keyword evidence="2" id="KW-0732">Signal</keyword>
<dbReference type="Pfam" id="PF10633">
    <property type="entry name" value="NPCBM_assoc"/>
    <property type="match status" value="1"/>
</dbReference>
<dbReference type="AlphaFoldDB" id="A0AAX1N512"/>
<keyword evidence="1" id="KW-0812">Transmembrane</keyword>
<dbReference type="RefSeq" id="WP_169666451.1">
    <property type="nucleotide sequence ID" value="NZ_CP076132.1"/>
</dbReference>
<proteinExistence type="predicted"/>
<evidence type="ECO:0000256" key="2">
    <source>
        <dbReference type="SAM" id="SignalP"/>
    </source>
</evidence>
<dbReference type="PANTHER" id="PTHR39198">
    <property type="entry name" value="HYPOTHETICAL MEMBRANE PROTEIN, CONSERVED"/>
    <property type="match status" value="1"/>
</dbReference>
<keyword evidence="1" id="KW-0472">Membrane</keyword>
<dbReference type="InterPro" id="IPR018905">
    <property type="entry name" value="A-galactase_NEW3"/>
</dbReference>
<evidence type="ECO:0000256" key="1">
    <source>
        <dbReference type="SAM" id="Phobius"/>
    </source>
</evidence>
<reference evidence="4 5" key="1">
    <citation type="submission" date="2021-05" db="EMBL/GenBank/DDBJ databases">
        <title>Comparative genomic studies on the polysaccharide-degrading batcterial strains of the Flammeovirga genus.</title>
        <authorList>
            <person name="Zewei F."/>
            <person name="Zheng Z."/>
            <person name="Yu L."/>
            <person name="Ruyue G."/>
            <person name="Yanhong M."/>
            <person name="Yuanyuan C."/>
            <person name="Jingyan G."/>
            <person name="Wenjun H."/>
        </authorList>
    </citation>
    <scope>NUCLEOTIDE SEQUENCE [LARGE SCALE GENOMIC DNA]</scope>
    <source>
        <strain evidence="4 5">NBRC:100898</strain>
    </source>
</reference>
<dbReference type="Proteomes" id="UP000678679">
    <property type="component" value="Chromosome 1"/>
</dbReference>
<dbReference type="Gene3D" id="2.60.40.10">
    <property type="entry name" value="Immunoglobulins"/>
    <property type="match status" value="1"/>
</dbReference>
<evidence type="ECO:0000259" key="3">
    <source>
        <dbReference type="Pfam" id="PF10633"/>
    </source>
</evidence>